<sequence>MRHITDDERRARIATRHALAAESPARTPVDAATSVVALHATDAPSVYLSVWARSPGVTVAEIDAALYTDRTLVKQLAMRRTLFAFPRELLPAVLGSAAVRVATSEHSRMARDLERAGLASSGGDWLDRARAGVTAALSAGPDALSAAELRRAVPLIDVTVATTAGETWSAPQVLTLLGAEGVIVRGPSTGGFPTARPLWTLPDRWLGAPVERMEAADGYRELVRRWLRAFGPGTEDDIVWWLGATKGAVRLAIRQLGAVEVSLDGALRGWVLPDDLDTDDLDRGAGNAPWTALLPPLDPTVMGWKDRAFYLGPHGAQLFDSRGNAGNTVWSDGRVVGSWIQDAGAVVRVRFLEPVTPAVRESIDDQASRLTAWLGGVRSPTGYRSPAMRVQERECEHGSA</sequence>
<comment type="caution">
    <text evidence="1">The sequence shown here is derived from an EMBL/GenBank/DDBJ whole genome shotgun (WGS) entry which is preliminary data.</text>
</comment>
<protein>
    <recommendedName>
        <fullName evidence="3">Winged helix DNA-binding domain-containing protein</fullName>
    </recommendedName>
</protein>
<keyword evidence="2" id="KW-1185">Reference proteome</keyword>
<dbReference type="Pfam" id="PF06224">
    <property type="entry name" value="AlkZ-like"/>
    <property type="match status" value="1"/>
</dbReference>
<dbReference type="RefSeq" id="WP_188509677.1">
    <property type="nucleotide sequence ID" value="NZ_BMGB01000001.1"/>
</dbReference>
<dbReference type="PANTHER" id="PTHR38479:SF2">
    <property type="entry name" value="WINGED HELIX DNA-BINDING DOMAIN-CONTAINING PROTEIN"/>
    <property type="match status" value="1"/>
</dbReference>
<dbReference type="EMBL" id="BMGB01000001">
    <property type="protein sequence ID" value="GGA98471.1"/>
    <property type="molecule type" value="Genomic_DNA"/>
</dbReference>
<evidence type="ECO:0008006" key="3">
    <source>
        <dbReference type="Google" id="ProtNLM"/>
    </source>
</evidence>
<gene>
    <name evidence="1" type="ORF">GCM10010979_11210</name>
</gene>
<reference evidence="1" key="2">
    <citation type="submission" date="2020-09" db="EMBL/GenBank/DDBJ databases">
        <authorList>
            <person name="Sun Q."/>
            <person name="Zhou Y."/>
        </authorList>
    </citation>
    <scope>NUCLEOTIDE SEQUENCE</scope>
    <source>
        <strain evidence="1">CGMCC 1.12813</strain>
    </source>
</reference>
<proteinExistence type="predicted"/>
<reference evidence="1" key="1">
    <citation type="journal article" date="2014" name="Int. J. Syst. Evol. Microbiol.">
        <title>Complete genome sequence of Corynebacterium casei LMG S-19264T (=DSM 44701T), isolated from a smear-ripened cheese.</title>
        <authorList>
            <consortium name="US DOE Joint Genome Institute (JGI-PGF)"/>
            <person name="Walter F."/>
            <person name="Albersmeier A."/>
            <person name="Kalinowski J."/>
            <person name="Ruckert C."/>
        </authorList>
    </citation>
    <scope>NUCLEOTIDE SEQUENCE</scope>
    <source>
        <strain evidence="1">CGMCC 1.12813</strain>
    </source>
</reference>
<evidence type="ECO:0000313" key="2">
    <source>
        <dbReference type="Proteomes" id="UP000606922"/>
    </source>
</evidence>
<dbReference type="AlphaFoldDB" id="A0A916WHM1"/>
<dbReference type="PANTHER" id="PTHR38479">
    <property type="entry name" value="LMO0824 PROTEIN"/>
    <property type="match status" value="1"/>
</dbReference>
<dbReference type="Proteomes" id="UP000606922">
    <property type="component" value="Unassembled WGS sequence"/>
</dbReference>
<organism evidence="1 2">
    <name type="scientific">Conyzicola nivalis</name>
    <dbReference type="NCBI Taxonomy" id="1477021"/>
    <lineage>
        <taxon>Bacteria</taxon>
        <taxon>Bacillati</taxon>
        <taxon>Actinomycetota</taxon>
        <taxon>Actinomycetes</taxon>
        <taxon>Micrococcales</taxon>
        <taxon>Microbacteriaceae</taxon>
        <taxon>Conyzicola</taxon>
    </lineage>
</organism>
<dbReference type="InterPro" id="IPR009351">
    <property type="entry name" value="AlkZ-like"/>
</dbReference>
<evidence type="ECO:0000313" key="1">
    <source>
        <dbReference type="EMBL" id="GGA98471.1"/>
    </source>
</evidence>
<accession>A0A916WHM1</accession>
<name>A0A916WHM1_9MICO</name>